<gene>
    <name evidence="6" type="primary">LOC108663908</name>
</gene>
<reference evidence="6" key="1">
    <citation type="submission" date="2025-08" db="UniProtKB">
        <authorList>
            <consortium name="RefSeq"/>
        </authorList>
    </citation>
    <scope>IDENTIFICATION</scope>
</reference>
<dbReference type="KEGG" id="tcc:108663908"/>
<keyword evidence="2" id="KW-0808">Transferase</keyword>
<dbReference type="AlphaFoldDB" id="A0AB32X3X1"/>
<dbReference type="InterPro" id="IPR029063">
    <property type="entry name" value="SAM-dependent_MTases_sf"/>
</dbReference>
<accession>A0AB32X3X1</accession>
<organism evidence="5 6">
    <name type="scientific">Theobroma cacao</name>
    <name type="common">Cacao</name>
    <name type="synonym">Cocoa</name>
    <dbReference type="NCBI Taxonomy" id="3641"/>
    <lineage>
        <taxon>Eukaryota</taxon>
        <taxon>Viridiplantae</taxon>
        <taxon>Streptophyta</taxon>
        <taxon>Embryophyta</taxon>
        <taxon>Tracheophyta</taxon>
        <taxon>Spermatophyta</taxon>
        <taxon>Magnoliopsida</taxon>
        <taxon>eudicotyledons</taxon>
        <taxon>Gunneridae</taxon>
        <taxon>Pentapetalae</taxon>
        <taxon>rosids</taxon>
        <taxon>malvids</taxon>
        <taxon>Malvales</taxon>
        <taxon>Malvaceae</taxon>
        <taxon>Byttnerioideae</taxon>
        <taxon>Theobroma</taxon>
    </lineage>
</organism>
<dbReference type="GO" id="GO:0008168">
    <property type="term" value="F:methyltransferase activity"/>
    <property type="evidence" value="ECO:0007669"/>
    <property type="project" value="UniProtKB-KW"/>
</dbReference>
<protein>
    <submittedName>
        <fullName evidence="6">Probable caffeine synthase 2</fullName>
    </submittedName>
</protein>
<dbReference type="SUPFAM" id="SSF53335">
    <property type="entry name" value="S-adenosyl-L-methionine-dependent methyltransferases"/>
    <property type="match status" value="1"/>
</dbReference>
<proteinExistence type="predicted"/>
<dbReference type="RefSeq" id="XP_017985287.1">
    <property type="nucleotide sequence ID" value="XM_018129798.1"/>
</dbReference>
<dbReference type="InterPro" id="IPR005299">
    <property type="entry name" value="MeTrfase_7"/>
</dbReference>
<sequence>MEVKDIVFMNKGDGENSYVKSAGLTLKVIAKTQPMVQKAVQSLFKGTHSAPLQVVNVADLGCALGPQPLESMSIVIESIVEKCGELGCEMPEIQFHLNDLAGNDFNTLFKGLSVVQEKYKNVSWFAMGAPGSFHGRLFPRNSMHLVHSCYSVHWLSKAPKITSEEGLPLNKGKIYMSKTSPPAVKEAYLSQFEEDFSSVLRFRSPELAPDGRMVLILNGRQSADPTEKDICYLWDLLAEALSYLVSEGLIDEEKLDSFNVPYYNPSQEEVERVIDKEGSFTTEFSDTVVLEIGGKNAWSDPGLRIKGYRCFSEPVLSHQFGEEVMDKLFDKAEEILAEDYKQGKEATKNISIVVVLKKKTNQTWT</sequence>
<dbReference type="GO" id="GO:0032259">
    <property type="term" value="P:methylation"/>
    <property type="evidence" value="ECO:0007669"/>
    <property type="project" value="UniProtKB-KW"/>
</dbReference>
<dbReference type="Gene3D" id="3.40.50.150">
    <property type="entry name" value="Vaccinia Virus protein VP39"/>
    <property type="match status" value="1"/>
</dbReference>
<keyword evidence="4" id="KW-0460">Magnesium</keyword>
<evidence type="ECO:0000256" key="3">
    <source>
        <dbReference type="ARBA" id="ARBA00022723"/>
    </source>
</evidence>
<dbReference type="Proteomes" id="UP000694886">
    <property type="component" value="Unplaced"/>
</dbReference>
<evidence type="ECO:0000256" key="2">
    <source>
        <dbReference type="ARBA" id="ARBA00022679"/>
    </source>
</evidence>
<dbReference type="GeneID" id="108663908"/>
<name>A0AB32X3X1_THECC</name>
<dbReference type="InterPro" id="IPR042086">
    <property type="entry name" value="MeTrfase_capping"/>
</dbReference>
<evidence type="ECO:0000256" key="1">
    <source>
        <dbReference type="ARBA" id="ARBA00022603"/>
    </source>
</evidence>
<keyword evidence="1" id="KW-0489">Methyltransferase</keyword>
<dbReference type="PANTHER" id="PTHR31009">
    <property type="entry name" value="S-ADENOSYL-L-METHIONINE:CARBOXYL METHYLTRANSFERASE FAMILY PROTEIN"/>
    <property type="match status" value="1"/>
</dbReference>
<dbReference type="GO" id="GO:0046872">
    <property type="term" value="F:metal ion binding"/>
    <property type="evidence" value="ECO:0007669"/>
    <property type="project" value="UniProtKB-KW"/>
</dbReference>
<keyword evidence="3" id="KW-0479">Metal-binding</keyword>
<dbReference type="Pfam" id="PF03492">
    <property type="entry name" value="Methyltransf_7"/>
    <property type="match status" value="1"/>
</dbReference>
<evidence type="ECO:0000256" key="4">
    <source>
        <dbReference type="ARBA" id="ARBA00022842"/>
    </source>
</evidence>
<evidence type="ECO:0000313" key="5">
    <source>
        <dbReference type="Proteomes" id="UP000694886"/>
    </source>
</evidence>
<dbReference type="Gene3D" id="1.10.1200.270">
    <property type="entry name" value="Methyltransferase, alpha-helical capping domain"/>
    <property type="match status" value="1"/>
</dbReference>
<evidence type="ECO:0000313" key="6">
    <source>
        <dbReference type="RefSeq" id="XP_017985287.1"/>
    </source>
</evidence>